<evidence type="ECO:0000256" key="1">
    <source>
        <dbReference type="SAM" id="Phobius"/>
    </source>
</evidence>
<protein>
    <recommendedName>
        <fullName evidence="4">DUF2079 domain-containing protein</fullName>
    </recommendedName>
</protein>
<organism evidence="2 3">
    <name type="scientific">candidate division WWE3 bacterium RIFCSPLOWO2_12_FULL_36_10</name>
    <dbReference type="NCBI Taxonomy" id="1802630"/>
    <lineage>
        <taxon>Bacteria</taxon>
        <taxon>Katanobacteria</taxon>
    </lineage>
</organism>
<name>A0A1F4VKZ7_UNCKA</name>
<dbReference type="AlphaFoldDB" id="A0A1F4VKZ7"/>
<dbReference type="EMBL" id="MEVN01000010">
    <property type="protein sequence ID" value="OGC57548.1"/>
    <property type="molecule type" value="Genomic_DNA"/>
</dbReference>
<dbReference type="Pfam" id="PF09852">
    <property type="entry name" value="DUF2079"/>
    <property type="match status" value="1"/>
</dbReference>
<feature type="transmembrane region" description="Helical" evidence="1">
    <location>
        <begin position="184"/>
        <end position="211"/>
    </location>
</feature>
<feature type="transmembrane region" description="Helical" evidence="1">
    <location>
        <begin position="313"/>
        <end position="335"/>
    </location>
</feature>
<keyword evidence="1" id="KW-0472">Membrane</keyword>
<sequence length="683" mass="78680">MLKKLSTDKIYVILLTVFSLGLFALTVRMNYFRYTNFDYGKFDLGNMTQMVWNTLNGRFLYLTDYFGTNLPRWAMSHVDPILLFFVPIFAIFPHPLTLVFSQLFLVIFSSLIIYKIGRLELKTGLGAFLIGLAYLFYPSIGFLIAWTGFHGVTVVIPFFLLAFYQLEKMYRKGIFSTKDLVLFWIFLVLTMMGKEELSSIVFMYGIFIFFMRGQKKLGITVSAVGILWFIITFFVIIPHYSSYRIEGYKKFTQELQLDTSLSRDVIKPNYFLSRYSGFGNSYSEVILNMVLNPKKVIRVIFSGDRRDNFRMTFAPMAFTSVLNPYILALSLPEFIINYSTTEGGIGTSEIYNHRISIIIPILFLSSIFGISIFSSFFKKRETAVSLILCALVLSSNIYTSLKYENPVYLWLIQSVKKRVAFAKIDNDISSKKDLKVGEVVRLTKLETKDRECANKIIDLIPEKASVSGPDYLGAHLAKRETYAIFPALYTSADYVIVDIFSQKIFRILDLDISIVRDVVGDVIKNENYELSNACGNLFVFKKVGIHGKTKLLPFQEKFVYPEKSSYLIMQSIYVVDYSLPEIFTRNVSQDVKFSYIRRAGDDLGDYFLFMSFVNEDTGEIYQVANLPSFGLAQMRDWKEDHYYLEDLQIVLPEYLVKGKYKTFVGMSNNVKTRSLYLGEVNVL</sequence>
<comment type="caution">
    <text evidence="2">The sequence shown here is derived from an EMBL/GenBank/DDBJ whole genome shotgun (WGS) entry which is preliminary data.</text>
</comment>
<feature type="transmembrane region" description="Helical" evidence="1">
    <location>
        <begin position="119"/>
        <end position="137"/>
    </location>
</feature>
<feature type="transmembrane region" description="Helical" evidence="1">
    <location>
        <begin position="383"/>
        <end position="401"/>
    </location>
</feature>
<gene>
    <name evidence="2" type="ORF">A3H26_03230</name>
</gene>
<dbReference type="STRING" id="1802630.A3H26_03230"/>
<accession>A0A1F4VKZ7</accession>
<reference evidence="2 3" key="1">
    <citation type="journal article" date="2016" name="Nat. Commun.">
        <title>Thousands of microbial genomes shed light on interconnected biogeochemical processes in an aquifer system.</title>
        <authorList>
            <person name="Anantharaman K."/>
            <person name="Brown C.T."/>
            <person name="Hug L.A."/>
            <person name="Sharon I."/>
            <person name="Castelle C.J."/>
            <person name="Probst A.J."/>
            <person name="Thomas B.C."/>
            <person name="Singh A."/>
            <person name="Wilkins M.J."/>
            <person name="Karaoz U."/>
            <person name="Brodie E.L."/>
            <person name="Williams K.H."/>
            <person name="Hubbard S.S."/>
            <person name="Banfield J.F."/>
        </authorList>
    </citation>
    <scope>NUCLEOTIDE SEQUENCE [LARGE SCALE GENOMIC DNA]</scope>
</reference>
<feature type="transmembrane region" description="Helical" evidence="1">
    <location>
        <begin position="143"/>
        <end position="164"/>
    </location>
</feature>
<proteinExistence type="predicted"/>
<keyword evidence="1" id="KW-1133">Transmembrane helix</keyword>
<evidence type="ECO:0000313" key="3">
    <source>
        <dbReference type="Proteomes" id="UP000177763"/>
    </source>
</evidence>
<evidence type="ECO:0008006" key="4">
    <source>
        <dbReference type="Google" id="ProtNLM"/>
    </source>
</evidence>
<evidence type="ECO:0000313" key="2">
    <source>
        <dbReference type="EMBL" id="OGC57548.1"/>
    </source>
</evidence>
<keyword evidence="1" id="KW-0812">Transmembrane</keyword>
<feature type="transmembrane region" description="Helical" evidence="1">
    <location>
        <begin position="217"/>
        <end position="240"/>
    </location>
</feature>
<dbReference type="Proteomes" id="UP000177763">
    <property type="component" value="Unassembled WGS sequence"/>
</dbReference>
<feature type="transmembrane region" description="Helical" evidence="1">
    <location>
        <begin position="81"/>
        <end position="107"/>
    </location>
</feature>
<feature type="transmembrane region" description="Helical" evidence="1">
    <location>
        <begin position="355"/>
        <end position="376"/>
    </location>
</feature>
<dbReference type="InterPro" id="IPR018650">
    <property type="entry name" value="STSV1_Orf64"/>
</dbReference>
<feature type="transmembrane region" description="Helical" evidence="1">
    <location>
        <begin position="12"/>
        <end position="31"/>
    </location>
</feature>